<gene>
    <name evidence="1" type="ORF">V1525DRAFT_394987</name>
</gene>
<organism evidence="1 2">
    <name type="scientific">Lipomyces kononenkoae</name>
    <name type="common">Yeast</name>
    <dbReference type="NCBI Taxonomy" id="34357"/>
    <lineage>
        <taxon>Eukaryota</taxon>
        <taxon>Fungi</taxon>
        <taxon>Dikarya</taxon>
        <taxon>Ascomycota</taxon>
        <taxon>Saccharomycotina</taxon>
        <taxon>Lipomycetes</taxon>
        <taxon>Lipomycetales</taxon>
        <taxon>Lipomycetaceae</taxon>
        <taxon>Lipomyces</taxon>
    </lineage>
</organism>
<proteinExistence type="predicted"/>
<reference evidence="2" key="1">
    <citation type="journal article" date="2024" name="Front. Bioeng. Biotechnol.">
        <title>Genome-scale model development and genomic sequencing of the oleaginous clade Lipomyces.</title>
        <authorList>
            <person name="Czajka J.J."/>
            <person name="Han Y."/>
            <person name="Kim J."/>
            <person name="Mondo S.J."/>
            <person name="Hofstad B.A."/>
            <person name="Robles A."/>
            <person name="Haridas S."/>
            <person name="Riley R."/>
            <person name="LaButti K."/>
            <person name="Pangilinan J."/>
            <person name="Andreopoulos W."/>
            <person name="Lipzen A."/>
            <person name="Yan J."/>
            <person name="Wang M."/>
            <person name="Ng V."/>
            <person name="Grigoriev I.V."/>
            <person name="Spatafora J.W."/>
            <person name="Magnuson J.K."/>
            <person name="Baker S.E."/>
            <person name="Pomraning K.R."/>
        </authorList>
    </citation>
    <scope>NUCLEOTIDE SEQUENCE [LARGE SCALE GENOMIC DNA]</scope>
    <source>
        <strain evidence="2">CBS 7786</strain>
    </source>
</reference>
<evidence type="ECO:0000313" key="2">
    <source>
        <dbReference type="Proteomes" id="UP001433508"/>
    </source>
</evidence>
<name>A0ACC3T8Z2_LIPKO</name>
<dbReference type="Proteomes" id="UP001433508">
    <property type="component" value="Unassembled WGS sequence"/>
</dbReference>
<accession>A0ACC3T8Z2</accession>
<comment type="caution">
    <text evidence="1">The sequence shown here is derived from an EMBL/GenBank/DDBJ whole genome shotgun (WGS) entry which is preliminary data.</text>
</comment>
<dbReference type="EMBL" id="MU971339">
    <property type="protein sequence ID" value="KAK9240447.1"/>
    <property type="molecule type" value="Genomic_DNA"/>
</dbReference>
<sequence length="727" mass="78539">MRCSSAIVSLAVLATSRFVLADATIGTSTFYTCDNINATVIASNFSVSYSQQTQNITFDLAGTSVEQQNVTATISVSAYGKNLFNYTFHPCDYGIKPLCPVPSGTFSASGSVAIPSQYASQVPSIAFSLPDLDGYAKLTISSSESQEEVGCFQSSISNGKTARQAPVTYASAAIAGAALAVSSLAMLTHAALSSSSSATSGSSPGFADVVGWTQSMAMNGMMSVNYPTVYKAFSQNFGWSLCMIPWSGMQQAIDTFRSHTGGNTTLSSWEVMQASTVLDYQTGAVILVNNTASNVPGSKLIRRLTIDGINLSASNSTTANGSNAVRVLTTVQGIGRYVEHLMLPNANTFMTVLIFFAIILGVVICSILLFRIALELWAQFGSLSKGLESFRRRYWLFMGSTIVRVILILYGTWVLYCLYQFKLGDSWASLLLASITLGIFTAVIGGFTLRIFWIAHKASKQGGIEELYEHKPWIRRYGVFYGQFKTQYWWFFVMITVIAVGRSAFIALGDGHGLVQVVGQLALEIIFVLVLFAIRPFSTRSANIINAIIAMVRIASLVCVLIFVEELGVAAVTTTIVGVVLIVMQAVLTALLALLILIQAIVVLLENPQRKQYSAVEETELRSLSESKADLLKRNDSYNLELKASSDRAGSSSNIGVAISEYDHLAAGTGFIAAKRGRMAHSTPWDENADREELVPTAHSVKDLGLAADEPWARAGLERDKNGRPIF</sequence>
<evidence type="ECO:0000313" key="1">
    <source>
        <dbReference type="EMBL" id="KAK9240447.1"/>
    </source>
</evidence>
<keyword evidence="2" id="KW-1185">Reference proteome</keyword>
<protein>
    <submittedName>
        <fullName evidence="1">Uncharacterized protein</fullName>
    </submittedName>
</protein>